<dbReference type="CDD" id="cd00475">
    <property type="entry name" value="Cis_IPPS"/>
    <property type="match status" value="1"/>
</dbReference>
<evidence type="ECO:0000313" key="5">
    <source>
        <dbReference type="Proteomes" id="UP000250462"/>
    </source>
</evidence>
<feature type="binding site" evidence="2">
    <location>
        <begin position="210"/>
        <end position="212"/>
    </location>
    <ligand>
        <name>substrate</name>
    </ligand>
</feature>
<dbReference type="Gene3D" id="3.40.1180.10">
    <property type="entry name" value="Decaprenyl diphosphate synthase-like"/>
    <property type="match status" value="1"/>
</dbReference>
<comment type="similarity">
    <text evidence="2">Belongs to the UPP synthase family.</text>
</comment>
<dbReference type="HAMAP" id="MF_01139">
    <property type="entry name" value="ISPT"/>
    <property type="match status" value="1"/>
</dbReference>
<feature type="active site" description="Proton acceptor" evidence="2">
    <location>
        <position position="84"/>
    </location>
</feature>
<dbReference type="SUPFAM" id="SSF64005">
    <property type="entry name" value="Undecaprenyl diphosphate synthase"/>
    <property type="match status" value="1"/>
</dbReference>
<feature type="binding site" evidence="2">
    <location>
        <position position="223"/>
    </location>
    <ligand>
        <name>Mg(2+)</name>
        <dbReference type="ChEBI" id="CHEBI:18420"/>
    </ligand>
</feature>
<dbReference type="GO" id="GO:0000287">
    <property type="term" value="F:magnesium ion binding"/>
    <property type="evidence" value="ECO:0007669"/>
    <property type="project" value="UniProtKB-UniRule"/>
</dbReference>
<comment type="caution">
    <text evidence="4">The sequence shown here is derived from an EMBL/GenBank/DDBJ whole genome shotgun (WGS) entry which is preliminary data.</text>
</comment>
<keyword evidence="1 2" id="KW-0808">Transferase</keyword>
<dbReference type="NCBIfam" id="TIGR00055">
    <property type="entry name" value="uppS"/>
    <property type="match status" value="1"/>
</dbReference>
<dbReference type="AlphaFoldDB" id="A0A329QKD2"/>
<feature type="binding site" evidence="2">
    <location>
        <position position="85"/>
    </location>
    <ligand>
        <name>substrate</name>
    </ligand>
</feature>
<evidence type="ECO:0000256" key="2">
    <source>
        <dbReference type="HAMAP-Rule" id="MF_01139"/>
    </source>
</evidence>
<organism evidence="4 5">
    <name type="scientific">Phytoactinopolyspora halophila</name>
    <dbReference type="NCBI Taxonomy" id="1981511"/>
    <lineage>
        <taxon>Bacteria</taxon>
        <taxon>Bacillati</taxon>
        <taxon>Actinomycetota</taxon>
        <taxon>Actinomycetes</taxon>
        <taxon>Jiangellales</taxon>
        <taxon>Jiangellaceae</taxon>
        <taxon>Phytoactinopolyspora</taxon>
    </lineage>
</organism>
<dbReference type="OrthoDB" id="4191603at2"/>
<feature type="active site" evidence="2">
    <location>
        <position position="36"/>
    </location>
</feature>
<sequence length="263" mass="29799">MTRRRQYDVPTPHPSGARPPEIPAELLPRHVALVMDGNGRWANSRGLPRTKGHEAGEAALLDVIHGAIELGISCLSAYAFSTENWRRSPDEVRFLMGFNRDVIHRRRDELDGLGVRVRWAGRRPRLWKSVIDELADAERRTRHNDVITLQFCVNYGGRAELGDAAAALAADVAAGKVKPNRVSDRTLAKYLYNPDLPDVDLFVRSSGEQRTSNFMLWQSAYAEMVFLDTLWPDFDRRDFWRAIESYARRDRRYGGADPAAPAV</sequence>
<feature type="binding site" evidence="2">
    <location>
        <position position="49"/>
    </location>
    <ligand>
        <name>substrate</name>
    </ligand>
</feature>
<reference evidence="4 5" key="1">
    <citation type="submission" date="2018-06" db="EMBL/GenBank/DDBJ databases">
        <title>Phytoactinopolyspora halophila sp. nov., a novel halophilic actinomycete isolated from a saline soil in China.</title>
        <authorList>
            <person name="Tang S.-K."/>
        </authorList>
    </citation>
    <scope>NUCLEOTIDE SEQUENCE [LARGE SCALE GENOMIC DNA]</scope>
    <source>
        <strain evidence="4 5">YIM 96934</strain>
    </source>
</reference>
<protein>
    <recommendedName>
        <fullName evidence="2">Isoprenyl transferase</fullName>
        <ecNumber evidence="2">2.5.1.-</ecNumber>
    </recommendedName>
</protein>
<dbReference type="Proteomes" id="UP000250462">
    <property type="component" value="Unassembled WGS sequence"/>
</dbReference>
<dbReference type="GO" id="GO:0030145">
    <property type="term" value="F:manganese ion binding"/>
    <property type="evidence" value="ECO:0007669"/>
    <property type="project" value="TreeGrafter"/>
</dbReference>
<dbReference type="GO" id="GO:0008834">
    <property type="term" value="F:ditrans,polycis-undecaprenyl-diphosphate synthase [(2E,6E)-farnesyl-diphosphate specific] activity"/>
    <property type="evidence" value="ECO:0007669"/>
    <property type="project" value="TreeGrafter"/>
</dbReference>
<dbReference type="RefSeq" id="WP_112259709.1">
    <property type="nucleotide sequence ID" value="NZ_QMIG01000023.1"/>
</dbReference>
<dbReference type="InterPro" id="IPR018520">
    <property type="entry name" value="UPP_synth-like_CS"/>
</dbReference>
<dbReference type="GO" id="GO:0033850">
    <property type="term" value="F:Z-farnesyl diphosphate synthase activity"/>
    <property type="evidence" value="ECO:0007669"/>
    <property type="project" value="TreeGrafter"/>
</dbReference>
<feature type="binding site" evidence="2">
    <location>
        <position position="204"/>
    </location>
    <ligand>
        <name>substrate</name>
    </ligand>
</feature>
<dbReference type="GO" id="GO:0005886">
    <property type="term" value="C:plasma membrane"/>
    <property type="evidence" value="ECO:0007669"/>
    <property type="project" value="TreeGrafter"/>
</dbReference>
<keyword evidence="2" id="KW-0460">Magnesium</keyword>
<feature type="binding site" evidence="2">
    <location>
        <begin position="37"/>
        <end position="40"/>
    </location>
    <ligand>
        <name>substrate</name>
    </ligand>
</feature>
<dbReference type="NCBIfam" id="NF011404">
    <property type="entry name" value="PRK14829.1"/>
    <property type="match status" value="1"/>
</dbReference>
<feature type="region of interest" description="Disordered" evidence="3">
    <location>
        <begin position="1"/>
        <end position="22"/>
    </location>
</feature>
<keyword evidence="5" id="KW-1185">Reference proteome</keyword>
<gene>
    <name evidence="4" type="ORF">DPM12_17840</name>
</gene>
<dbReference type="GO" id="GO:0016094">
    <property type="term" value="P:polyprenol biosynthetic process"/>
    <property type="evidence" value="ECO:0007669"/>
    <property type="project" value="TreeGrafter"/>
</dbReference>
<dbReference type="EC" id="2.5.1.-" evidence="2"/>
<evidence type="ECO:0000313" key="4">
    <source>
        <dbReference type="EMBL" id="RAW10968.1"/>
    </source>
</evidence>
<dbReference type="InterPro" id="IPR001441">
    <property type="entry name" value="UPP_synth-like"/>
</dbReference>
<dbReference type="EMBL" id="QMIG01000023">
    <property type="protein sequence ID" value="RAW10968.1"/>
    <property type="molecule type" value="Genomic_DNA"/>
</dbReference>
<evidence type="ECO:0000256" key="1">
    <source>
        <dbReference type="ARBA" id="ARBA00022679"/>
    </source>
</evidence>
<name>A0A329QKD2_9ACTN</name>
<evidence type="ECO:0000256" key="3">
    <source>
        <dbReference type="SAM" id="MobiDB-lite"/>
    </source>
</evidence>
<keyword evidence="2" id="KW-0479">Metal-binding</keyword>
<dbReference type="InterPro" id="IPR036424">
    <property type="entry name" value="UPP_synth-like_sf"/>
</dbReference>
<dbReference type="PANTHER" id="PTHR10291:SF0">
    <property type="entry name" value="DEHYDRODOLICHYL DIPHOSPHATE SYNTHASE 2"/>
    <property type="match status" value="1"/>
</dbReference>
<feature type="binding site" evidence="2">
    <location>
        <position position="36"/>
    </location>
    <ligand>
        <name>Mg(2+)</name>
        <dbReference type="ChEBI" id="CHEBI:18420"/>
    </ligand>
</feature>
<proteinExistence type="inferred from homology"/>
<comment type="cofactor">
    <cofactor evidence="2">
        <name>Mg(2+)</name>
        <dbReference type="ChEBI" id="CHEBI:18420"/>
    </cofactor>
    <text evidence="2">Binds 2 magnesium ions per subunit.</text>
</comment>
<feature type="binding site" evidence="2">
    <location>
        <position position="41"/>
    </location>
    <ligand>
        <name>substrate</name>
    </ligand>
</feature>
<feature type="binding site" evidence="2">
    <location>
        <begin position="81"/>
        <end position="83"/>
    </location>
    <ligand>
        <name>substrate</name>
    </ligand>
</feature>
<accession>A0A329QKD2</accession>
<comment type="subunit">
    <text evidence="2">Homodimer.</text>
</comment>
<feature type="binding site" evidence="2">
    <location>
        <position position="53"/>
    </location>
    <ligand>
        <name>substrate</name>
    </ligand>
</feature>
<comment type="function">
    <text evidence="2">Catalyzes the condensation of isopentenyl diphosphate (IPP) with allylic pyrophosphates generating different type of terpenoids.</text>
</comment>
<dbReference type="GO" id="GO:0005829">
    <property type="term" value="C:cytosol"/>
    <property type="evidence" value="ECO:0007669"/>
    <property type="project" value="TreeGrafter"/>
</dbReference>
<feature type="binding site" evidence="2">
    <location>
        <position position="87"/>
    </location>
    <ligand>
        <name>substrate</name>
    </ligand>
</feature>
<dbReference type="PROSITE" id="PS01066">
    <property type="entry name" value="UPP_SYNTHASE"/>
    <property type="match status" value="1"/>
</dbReference>
<dbReference type="Pfam" id="PF01255">
    <property type="entry name" value="Prenyltransf"/>
    <property type="match status" value="1"/>
</dbReference>
<dbReference type="PANTHER" id="PTHR10291">
    <property type="entry name" value="DEHYDRODOLICHYL DIPHOSPHATE SYNTHASE FAMILY MEMBER"/>
    <property type="match status" value="1"/>
</dbReference>